<protein>
    <recommendedName>
        <fullName evidence="4">dTDP-4-dehydrorhamnose 3,5-epimerase</fullName>
        <ecNumber evidence="3">5.1.3.13</ecNumber>
    </recommendedName>
    <alternativeName>
        <fullName evidence="6">Thymidine diphospho-4-keto-rhamnose 3,5-epimerase</fullName>
    </alternativeName>
    <alternativeName>
        <fullName evidence="5">dTDP-4-keto-6-deoxyglucose 3,5-epimerase</fullName>
    </alternativeName>
    <alternativeName>
        <fullName evidence="7">dTDP-6-deoxy-D-xylo-4-hexulose 3,5-epimerase</fullName>
    </alternativeName>
</protein>
<reference evidence="10" key="1">
    <citation type="submission" date="2023-08" db="EMBL/GenBank/DDBJ databases">
        <title>Comparative genomics and taxonomic characterization of three novel marine species of genus Marivirga.</title>
        <authorList>
            <person name="Muhammad N."/>
            <person name="Kim S.-G."/>
        </authorList>
    </citation>
    <scope>NUCLEOTIDE SEQUENCE [LARGE SCALE GENOMIC DNA]</scope>
    <source>
        <strain evidence="10">ABR2-2</strain>
    </source>
</reference>
<sequence length="167" mass="19501">MNKIEKIDLPYFIDDRGVFRKFFNGEHPALKDFHIKQINQVNTIEKGVLRGLHYQTGEFAESKLFKVIKGRIQLATFCIDKDLKTFLESSSFELSETDSSILIPRGYATGYLVLEKNTEVLYCSDNIYEPTAEKGILWDDHNLKIKWLINNPILSEKDKSWEKFYVN</sequence>
<keyword evidence="11" id="KW-1185">Reference proteome</keyword>
<dbReference type="Proteomes" id="UP001244443">
    <property type="component" value="Chromosome"/>
</dbReference>
<evidence type="ECO:0000256" key="4">
    <source>
        <dbReference type="ARBA" id="ARBA00019595"/>
    </source>
</evidence>
<evidence type="ECO:0000256" key="5">
    <source>
        <dbReference type="ARBA" id="ARBA00029758"/>
    </source>
</evidence>
<evidence type="ECO:0000256" key="8">
    <source>
        <dbReference type="PIRSR" id="PIRSR600888-1"/>
    </source>
</evidence>
<organism evidence="10 11">
    <name type="scientific">Marivirga arenosa</name>
    <dbReference type="NCBI Taxonomy" id="3059076"/>
    <lineage>
        <taxon>Bacteria</taxon>
        <taxon>Pseudomonadati</taxon>
        <taxon>Bacteroidota</taxon>
        <taxon>Cytophagia</taxon>
        <taxon>Cytophagales</taxon>
        <taxon>Marivirgaceae</taxon>
        <taxon>Marivirga</taxon>
    </lineage>
</organism>
<name>A0AA51RDS5_9BACT</name>
<evidence type="ECO:0000256" key="1">
    <source>
        <dbReference type="ARBA" id="ARBA00001298"/>
    </source>
</evidence>
<dbReference type="RefSeq" id="WP_308357909.1">
    <property type="nucleotide sequence ID" value="NZ_CP129970.2"/>
</dbReference>
<comment type="catalytic activity">
    <reaction evidence="1">
        <text>dTDP-4-dehydro-6-deoxy-alpha-D-glucose = dTDP-4-dehydro-beta-L-rhamnose</text>
        <dbReference type="Rhea" id="RHEA:16969"/>
        <dbReference type="ChEBI" id="CHEBI:57649"/>
        <dbReference type="ChEBI" id="CHEBI:62830"/>
        <dbReference type="EC" id="5.1.3.13"/>
    </reaction>
</comment>
<dbReference type="EMBL" id="CP129970">
    <property type="protein sequence ID" value="WMN07700.1"/>
    <property type="molecule type" value="Genomic_DNA"/>
</dbReference>
<evidence type="ECO:0000256" key="7">
    <source>
        <dbReference type="ARBA" id="ARBA00033311"/>
    </source>
</evidence>
<dbReference type="Pfam" id="PF00908">
    <property type="entry name" value="dTDP_sugar_isom"/>
    <property type="match status" value="1"/>
</dbReference>
<dbReference type="GO" id="GO:0005829">
    <property type="term" value="C:cytosol"/>
    <property type="evidence" value="ECO:0007669"/>
    <property type="project" value="TreeGrafter"/>
</dbReference>
<feature type="site" description="Participates in a stacking interaction with the thymidine ring of dTDP-4-oxo-6-deoxyglucose" evidence="9">
    <location>
        <position position="128"/>
    </location>
</feature>
<evidence type="ECO:0000256" key="9">
    <source>
        <dbReference type="PIRSR" id="PIRSR600888-3"/>
    </source>
</evidence>
<dbReference type="SUPFAM" id="SSF51182">
    <property type="entry name" value="RmlC-like cupins"/>
    <property type="match status" value="1"/>
</dbReference>
<dbReference type="PANTHER" id="PTHR21047:SF2">
    <property type="entry name" value="THYMIDINE DIPHOSPHO-4-KETO-RHAMNOSE 3,5-EPIMERASE"/>
    <property type="match status" value="1"/>
</dbReference>
<dbReference type="Gene3D" id="2.60.120.10">
    <property type="entry name" value="Jelly Rolls"/>
    <property type="match status" value="1"/>
</dbReference>
<dbReference type="AlphaFoldDB" id="A0AA51RDS5"/>
<feature type="active site" description="Proton acceptor" evidence="8">
    <location>
        <position position="53"/>
    </location>
</feature>
<evidence type="ECO:0000313" key="11">
    <source>
        <dbReference type="Proteomes" id="UP001244443"/>
    </source>
</evidence>
<accession>A0AA51RDS5</accession>
<dbReference type="InterPro" id="IPR014710">
    <property type="entry name" value="RmlC-like_jellyroll"/>
</dbReference>
<evidence type="ECO:0000256" key="3">
    <source>
        <dbReference type="ARBA" id="ARBA00012098"/>
    </source>
</evidence>
<dbReference type="InterPro" id="IPR000888">
    <property type="entry name" value="RmlC-like"/>
</dbReference>
<dbReference type="InterPro" id="IPR011051">
    <property type="entry name" value="RmlC_Cupin_sf"/>
</dbReference>
<dbReference type="GO" id="GO:0019305">
    <property type="term" value="P:dTDP-rhamnose biosynthetic process"/>
    <property type="evidence" value="ECO:0007669"/>
    <property type="project" value="TreeGrafter"/>
</dbReference>
<gene>
    <name evidence="10" type="ORF">QYS48_29585</name>
</gene>
<evidence type="ECO:0000256" key="2">
    <source>
        <dbReference type="ARBA" id="ARBA00001997"/>
    </source>
</evidence>
<comment type="function">
    <text evidence="2">Catalyzes the epimerization of the C3' and C5'positions of dTDP-6-deoxy-D-xylo-4-hexulose, forming dTDP-6-deoxy-L-lyxo-4-hexulose.</text>
</comment>
<dbReference type="GO" id="GO:0008830">
    <property type="term" value="F:dTDP-4-dehydrorhamnose 3,5-epimerase activity"/>
    <property type="evidence" value="ECO:0007669"/>
    <property type="project" value="UniProtKB-EC"/>
</dbReference>
<dbReference type="EC" id="5.1.3.13" evidence="3"/>
<proteinExistence type="predicted"/>
<feature type="active site" description="Proton donor" evidence="8">
    <location>
        <position position="122"/>
    </location>
</feature>
<dbReference type="GO" id="GO:0000271">
    <property type="term" value="P:polysaccharide biosynthetic process"/>
    <property type="evidence" value="ECO:0007669"/>
    <property type="project" value="TreeGrafter"/>
</dbReference>
<evidence type="ECO:0000256" key="6">
    <source>
        <dbReference type="ARBA" id="ARBA00031424"/>
    </source>
</evidence>
<dbReference type="PANTHER" id="PTHR21047">
    <property type="entry name" value="DTDP-6-DEOXY-D-GLUCOSE-3,5 EPIMERASE"/>
    <property type="match status" value="1"/>
</dbReference>
<evidence type="ECO:0000313" key="10">
    <source>
        <dbReference type="EMBL" id="WMN07700.1"/>
    </source>
</evidence>